<keyword evidence="11 13" id="KW-0472">Membrane</keyword>
<reference evidence="15" key="1">
    <citation type="submission" date="2020-05" db="EMBL/GenBank/DDBJ databases">
        <authorList>
            <person name="Chiriac C."/>
            <person name="Salcher M."/>
            <person name="Ghai R."/>
            <person name="Kavagutti S V."/>
        </authorList>
    </citation>
    <scope>NUCLEOTIDE SEQUENCE</scope>
</reference>
<keyword evidence="3" id="KW-1003">Cell membrane</keyword>
<dbReference type="PANTHER" id="PTHR22683:SF41">
    <property type="entry name" value="DNA TRANSLOCASE FTSK"/>
    <property type="match status" value="1"/>
</dbReference>
<dbReference type="Gene3D" id="3.30.980.40">
    <property type="match status" value="1"/>
</dbReference>
<dbReference type="PANTHER" id="PTHR22683">
    <property type="entry name" value="SPORULATION PROTEIN RELATED"/>
    <property type="match status" value="1"/>
</dbReference>
<dbReference type="EMBL" id="CAEZWN010000026">
    <property type="protein sequence ID" value="CAB4652171.1"/>
    <property type="molecule type" value="Genomic_DNA"/>
</dbReference>
<dbReference type="SUPFAM" id="SSF46785">
    <property type="entry name" value="Winged helix' DNA-binding domain"/>
    <property type="match status" value="1"/>
</dbReference>
<dbReference type="InterPro" id="IPR050206">
    <property type="entry name" value="FtsK/SpoIIIE/SftA"/>
</dbReference>
<feature type="transmembrane region" description="Helical" evidence="13">
    <location>
        <begin position="128"/>
        <end position="146"/>
    </location>
</feature>
<organism evidence="15">
    <name type="scientific">freshwater metagenome</name>
    <dbReference type="NCBI Taxonomy" id="449393"/>
    <lineage>
        <taxon>unclassified sequences</taxon>
        <taxon>metagenomes</taxon>
        <taxon>ecological metagenomes</taxon>
    </lineage>
</organism>
<dbReference type="InterPro" id="IPR036390">
    <property type="entry name" value="WH_DNA-bd_sf"/>
</dbReference>
<accession>A0A6J6KRD3</accession>
<dbReference type="InterPro" id="IPR036388">
    <property type="entry name" value="WH-like_DNA-bd_sf"/>
</dbReference>
<dbReference type="InterPro" id="IPR018541">
    <property type="entry name" value="Ftsk_gamma"/>
</dbReference>
<dbReference type="InterPro" id="IPR025199">
    <property type="entry name" value="FtsK_4TM"/>
</dbReference>
<keyword evidence="4" id="KW-0132">Cell division</keyword>
<keyword evidence="7" id="KW-0159">Chromosome partition</keyword>
<evidence type="ECO:0000256" key="5">
    <source>
        <dbReference type="ARBA" id="ARBA00022692"/>
    </source>
</evidence>
<sequence length="793" mass="85369">MARSRGRARSKKSSNPGSGFVRALFSAIGSLWRLLAKALGSATRFVFRGAQELDPTHQRDGIAFFLFILALIAAAGTWFGLDNFAGHATYSFLYGGVGRLALLTPLIFVYFAYRLFKAPDESNETGRITIGTLLLVISTTALLHLLNGSTGTGATAMRHGGGWIGYGVSKPLVALVTNILAVPILLIIFLFGLLVITKTPVSKLFSNIARVFALGGAGIAKAKEKRAANAVEEFEVSDTPPFESPLVKDLVAEFEDEEDDGEYEAEQLDYSVELADFDAVTQAIPRAVKPIKSEAVRPQQLLLTADTVYELPSMDLLRAGPASKGKSKANEAVVAALKQVFDQFSVDAQVSGFMRGPTVTRYEVELGQGVKVEAISALSKNIAYAVASGEIRILSPIPGKSAVGIEIPNSDREIVAVGDVLRSPVSGNDTHPMLIALGKDVEGAFLCANLAKMPHLLVAGATGAGKSSMINSLIISILMRATPDEVRMVMIDPKRVELTNYEGVPHLIAPIITNPKKAADVLSWVVREMDMRYDDLSAFGFRHIDDFNKAVKSGKLTAPAGSERVLEPYPYLLVIVDELADLMMVAAREVEESIVRITQLARAAGIHLVLATQRPSVDIVTGLIKANVPSRLSFATSSLADSRVILDTPGAEKLVGQGDGLFLPMGASKAVRIQGAYISEREIEAVVNHVKGQLQPVYRIDLNAPIKPKMIENDIGDDMDLLLQAIQLVVSTQFGSTSMLQRKLRIGFAKAGRLMDLMESRGIVGPTEGSKARTVLITAEQMPDVLEQLQGHE</sequence>
<keyword evidence="12" id="KW-0131">Cell cycle</keyword>
<dbReference type="GO" id="GO:0005886">
    <property type="term" value="C:plasma membrane"/>
    <property type="evidence" value="ECO:0007669"/>
    <property type="project" value="UniProtKB-SubCell"/>
</dbReference>
<evidence type="ECO:0000256" key="12">
    <source>
        <dbReference type="ARBA" id="ARBA00023306"/>
    </source>
</evidence>
<gene>
    <name evidence="15" type="ORF">UFOPK2252_00422</name>
</gene>
<evidence type="ECO:0000313" key="15">
    <source>
        <dbReference type="EMBL" id="CAB4652171.1"/>
    </source>
</evidence>
<feature type="transmembrane region" description="Helical" evidence="13">
    <location>
        <begin position="93"/>
        <end position="116"/>
    </location>
</feature>
<keyword evidence="8" id="KW-0067">ATP-binding</keyword>
<evidence type="ECO:0000256" key="7">
    <source>
        <dbReference type="ARBA" id="ARBA00022829"/>
    </source>
</evidence>
<dbReference type="Pfam" id="PF01580">
    <property type="entry name" value="FtsK_SpoIIIE"/>
    <property type="match status" value="1"/>
</dbReference>
<dbReference type="PROSITE" id="PS50901">
    <property type="entry name" value="FTSK"/>
    <property type="match status" value="1"/>
</dbReference>
<dbReference type="InterPro" id="IPR002543">
    <property type="entry name" value="FtsK_dom"/>
</dbReference>
<dbReference type="Pfam" id="PF17854">
    <property type="entry name" value="FtsK_alpha"/>
    <property type="match status" value="1"/>
</dbReference>
<name>A0A6J6KRD3_9ZZZZ</name>
<comment type="subcellular location">
    <subcellularLocation>
        <location evidence="1">Cell membrane</location>
        <topology evidence="1">Multi-pass membrane protein</topology>
    </subcellularLocation>
</comment>
<dbReference type="InterPro" id="IPR027417">
    <property type="entry name" value="P-loop_NTPase"/>
</dbReference>
<dbReference type="Pfam" id="PF13491">
    <property type="entry name" value="FtsK_4TM"/>
    <property type="match status" value="1"/>
</dbReference>
<dbReference type="InterPro" id="IPR041027">
    <property type="entry name" value="FtsK_alpha"/>
</dbReference>
<evidence type="ECO:0000256" key="11">
    <source>
        <dbReference type="ARBA" id="ARBA00023136"/>
    </source>
</evidence>
<dbReference type="Gene3D" id="3.40.50.300">
    <property type="entry name" value="P-loop containing nucleotide triphosphate hydrolases"/>
    <property type="match status" value="1"/>
</dbReference>
<evidence type="ECO:0000256" key="2">
    <source>
        <dbReference type="ARBA" id="ARBA00006474"/>
    </source>
</evidence>
<dbReference type="GO" id="GO:0051301">
    <property type="term" value="P:cell division"/>
    <property type="evidence" value="ECO:0007669"/>
    <property type="project" value="UniProtKB-KW"/>
</dbReference>
<keyword evidence="9 13" id="KW-1133">Transmembrane helix</keyword>
<keyword evidence="6" id="KW-0547">Nucleotide-binding</keyword>
<dbReference type="GO" id="GO:0003677">
    <property type="term" value="F:DNA binding"/>
    <property type="evidence" value="ECO:0007669"/>
    <property type="project" value="UniProtKB-KW"/>
</dbReference>
<dbReference type="GO" id="GO:0005524">
    <property type="term" value="F:ATP binding"/>
    <property type="evidence" value="ECO:0007669"/>
    <property type="project" value="UniProtKB-KW"/>
</dbReference>
<feature type="transmembrane region" description="Helical" evidence="13">
    <location>
        <begin position="172"/>
        <end position="196"/>
    </location>
</feature>
<dbReference type="Gene3D" id="1.10.10.10">
    <property type="entry name" value="Winged helix-like DNA-binding domain superfamily/Winged helix DNA-binding domain"/>
    <property type="match status" value="1"/>
</dbReference>
<evidence type="ECO:0000256" key="10">
    <source>
        <dbReference type="ARBA" id="ARBA00023125"/>
    </source>
</evidence>
<dbReference type="SMART" id="SM00843">
    <property type="entry name" value="Ftsk_gamma"/>
    <property type="match status" value="1"/>
</dbReference>
<evidence type="ECO:0000256" key="1">
    <source>
        <dbReference type="ARBA" id="ARBA00004651"/>
    </source>
</evidence>
<dbReference type="GO" id="GO:0007059">
    <property type="term" value="P:chromosome segregation"/>
    <property type="evidence" value="ECO:0007669"/>
    <property type="project" value="UniProtKB-KW"/>
</dbReference>
<feature type="domain" description="FtsK" evidence="14">
    <location>
        <begin position="441"/>
        <end position="643"/>
    </location>
</feature>
<dbReference type="Pfam" id="PF09397">
    <property type="entry name" value="FtsK_gamma"/>
    <property type="match status" value="1"/>
</dbReference>
<evidence type="ECO:0000256" key="4">
    <source>
        <dbReference type="ARBA" id="ARBA00022618"/>
    </source>
</evidence>
<protein>
    <submittedName>
        <fullName evidence="15">Unannotated protein</fullName>
    </submittedName>
</protein>
<dbReference type="CDD" id="cd01127">
    <property type="entry name" value="TrwB_TraG_TraD_VirD4"/>
    <property type="match status" value="1"/>
</dbReference>
<dbReference type="SUPFAM" id="SSF52540">
    <property type="entry name" value="P-loop containing nucleoside triphosphate hydrolases"/>
    <property type="match status" value="1"/>
</dbReference>
<keyword evidence="5 13" id="KW-0812">Transmembrane</keyword>
<evidence type="ECO:0000256" key="13">
    <source>
        <dbReference type="SAM" id="Phobius"/>
    </source>
</evidence>
<proteinExistence type="inferred from homology"/>
<evidence type="ECO:0000256" key="6">
    <source>
        <dbReference type="ARBA" id="ARBA00022741"/>
    </source>
</evidence>
<evidence type="ECO:0000256" key="8">
    <source>
        <dbReference type="ARBA" id="ARBA00022840"/>
    </source>
</evidence>
<evidence type="ECO:0000256" key="9">
    <source>
        <dbReference type="ARBA" id="ARBA00022989"/>
    </source>
</evidence>
<evidence type="ECO:0000259" key="14">
    <source>
        <dbReference type="PROSITE" id="PS50901"/>
    </source>
</evidence>
<feature type="transmembrane region" description="Helical" evidence="13">
    <location>
        <begin position="20"/>
        <end position="40"/>
    </location>
</feature>
<evidence type="ECO:0000256" key="3">
    <source>
        <dbReference type="ARBA" id="ARBA00022475"/>
    </source>
</evidence>
<keyword evidence="10" id="KW-0238">DNA-binding</keyword>
<dbReference type="AlphaFoldDB" id="A0A6J6KRD3"/>
<feature type="transmembrane region" description="Helical" evidence="13">
    <location>
        <begin position="61"/>
        <end position="81"/>
    </location>
</feature>
<comment type="similarity">
    <text evidence="2">Belongs to the FtsK/SpoIIIE/SftA family.</text>
</comment>